<keyword evidence="8" id="KW-1133">Transmembrane helix</keyword>
<dbReference type="Gene3D" id="1.10.630.10">
    <property type="entry name" value="Cytochrome P450"/>
    <property type="match status" value="1"/>
</dbReference>
<feature type="binding site" description="axial binding residue" evidence="6">
    <location>
        <position position="443"/>
    </location>
    <ligand>
        <name>heme</name>
        <dbReference type="ChEBI" id="CHEBI:30413"/>
    </ligand>
    <ligandPart>
        <name>Fe</name>
        <dbReference type="ChEBI" id="CHEBI:18248"/>
    </ligandPart>
</feature>
<evidence type="ECO:0000256" key="7">
    <source>
        <dbReference type="RuleBase" id="RU000461"/>
    </source>
</evidence>
<dbReference type="InterPro" id="IPR050121">
    <property type="entry name" value="Cytochrome_P450_monoxygenase"/>
</dbReference>
<dbReference type="CDD" id="cd11060">
    <property type="entry name" value="CYP57A1-like"/>
    <property type="match status" value="1"/>
</dbReference>
<comment type="pathway">
    <text evidence="2">Mycotoxin biosynthesis.</text>
</comment>
<gene>
    <name evidence="9" type="ORF">B0I35DRAFT_446936</name>
</gene>
<evidence type="ECO:0000256" key="1">
    <source>
        <dbReference type="ARBA" id="ARBA00001971"/>
    </source>
</evidence>
<dbReference type="PROSITE" id="PS00086">
    <property type="entry name" value="CYTOCHROME_P450"/>
    <property type="match status" value="1"/>
</dbReference>
<reference evidence="9" key="1">
    <citation type="journal article" date="2021" name="Nat. Commun.">
        <title>Genetic determinants of endophytism in the Arabidopsis root mycobiome.</title>
        <authorList>
            <person name="Mesny F."/>
            <person name="Miyauchi S."/>
            <person name="Thiergart T."/>
            <person name="Pickel B."/>
            <person name="Atanasova L."/>
            <person name="Karlsson M."/>
            <person name="Huettel B."/>
            <person name="Barry K.W."/>
            <person name="Haridas S."/>
            <person name="Chen C."/>
            <person name="Bauer D."/>
            <person name="Andreopoulos W."/>
            <person name="Pangilinan J."/>
            <person name="LaButti K."/>
            <person name="Riley R."/>
            <person name="Lipzen A."/>
            <person name="Clum A."/>
            <person name="Drula E."/>
            <person name="Henrissat B."/>
            <person name="Kohler A."/>
            <person name="Grigoriev I.V."/>
            <person name="Martin F.M."/>
            <person name="Hacquard S."/>
        </authorList>
    </citation>
    <scope>NUCLEOTIDE SEQUENCE</scope>
    <source>
        <strain evidence="9">MPI-CAGE-CH-0235</strain>
    </source>
</reference>
<dbReference type="InterPro" id="IPR036396">
    <property type="entry name" value="Cyt_P450_sf"/>
</dbReference>
<dbReference type="SUPFAM" id="SSF48264">
    <property type="entry name" value="Cytochrome P450"/>
    <property type="match status" value="1"/>
</dbReference>
<keyword evidence="8" id="KW-0812">Transmembrane</keyword>
<keyword evidence="10" id="KW-1185">Reference proteome</keyword>
<evidence type="ECO:0000256" key="8">
    <source>
        <dbReference type="SAM" id="Phobius"/>
    </source>
</evidence>
<dbReference type="GO" id="GO:0020037">
    <property type="term" value="F:heme binding"/>
    <property type="evidence" value="ECO:0007669"/>
    <property type="project" value="InterPro"/>
</dbReference>
<evidence type="ECO:0000256" key="2">
    <source>
        <dbReference type="ARBA" id="ARBA00004685"/>
    </source>
</evidence>
<sequence>MALGEIIPWPQAITGAGIFSLLVFFITPSFSWSRKIPGPFLARYTRLWYMWQKYRNDFHWTNIKLHREKGKIVQVMPGYFTIDDPKAHKTIYGHGNAWVKGEFYIAWNVSSDPHITNLFAARDQGLHASMRRKVASMYSMTSLVSYEPYVDHCIDLFHNQLDKAAAAGTVLNLGRWLQFFAFDAVSMITFGERLGFLNEGKDVHDMIQNLDNTHRILTLAAVYPRLTPLFKAVADFFTGDKLLFFQKFASNKIAMAKKEQKDVTEDGPATMVGKFLDAQRREEKKAMTDWDIAANAGSNIGAGSDTTAIGLISIIYYLFRDPLILKRAREEMDMAGLPERPNFQEAQKLSFMQAVIKESMRVLPGVGLPLWREVPKGGAVVCDQFFPEGTNLGVNAWVSHHNKDVFGEDADVFRPERWLEASSEQATAMEQSMMPFGLGSRTCIGKNISLLEINKIVPVLVRDFDFHFLDQHGAPETRDYITLKNQWFIKAPHLYARVVRREKMA</sequence>
<dbReference type="GO" id="GO:0016705">
    <property type="term" value="F:oxidoreductase activity, acting on paired donors, with incorporation or reduction of molecular oxygen"/>
    <property type="evidence" value="ECO:0007669"/>
    <property type="project" value="InterPro"/>
</dbReference>
<dbReference type="EMBL" id="JAGPNK010000036">
    <property type="protein sequence ID" value="KAH7303302.1"/>
    <property type="molecule type" value="Genomic_DNA"/>
</dbReference>
<dbReference type="Pfam" id="PF00067">
    <property type="entry name" value="p450"/>
    <property type="match status" value="1"/>
</dbReference>
<comment type="similarity">
    <text evidence="7">Belongs to the cytochrome P450 family.</text>
</comment>
<accession>A0A8K0SG99</accession>
<dbReference type="Proteomes" id="UP000813444">
    <property type="component" value="Unassembled WGS sequence"/>
</dbReference>
<evidence type="ECO:0000256" key="5">
    <source>
        <dbReference type="ARBA" id="ARBA00023004"/>
    </source>
</evidence>
<dbReference type="PANTHER" id="PTHR24305">
    <property type="entry name" value="CYTOCHROME P450"/>
    <property type="match status" value="1"/>
</dbReference>
<proteinExistence type="inferred from homology"/>
<dbReference type="GO" id="GO:0004497">
    <property type="term" value="F:monooxygenase activity"/>
    <property type="evidence" value="ECO:0007669"/>
    <property type="project" value="UniProtKB-KW"/>
</dbReference>
<keyword evidence="7" id="KW-0560">Oxidoreductase</keyword>
<organism evidence="9 10">
    <name type="scientific">Stachybotrys elegans</name>
    <dbReference type="NCBI Taxonomy" id="80388"/>
    <lineage>
        <taxon>Eukaryota</taxon>
        <taxon>Fungi</taxon>
        <taxon>Dikarya</taxon>
        <taxon>Ascomycota</taxon>
        <taxon>Pezizomycotina</taxon>
        <taxon>Sordariomycetes</taxon>
        <taxon>Hypocreomycetidae</taxon>
        <taxon>Hypocreales</taxon>
        <taxon>Stachybotryaceae</taxon>
        <taxon>Stachybotrys</taxon>
    </lineage>
</organism>
<evidence type="ECO:0000256" key="6">
    <source>
        <dbReference type="PIRSR" id="PIRSR602401-1"/>
    </source>
</evidence>
<keyword evidence="5 6" id="KW-0408">Iron</keyword>
<name>A0A8K0SG99_9HYPO</name>
<evidence type="ECO:0000313" key="10">
    <source>
        <dbReference type="Proteomes" id="UP000813444"/>
    </source>
</evidence>
<dbReference type="AlphaFoldDB" id="A0A8K0SG99"/>
<feature type="transmembrane region" description="Helical" evidence="8">
    <location>
        <begin position="6"/>
        <end position="26"/>
    </location>
</feature>
<comment type="caution">
    <text evidence="9">The sequence shown here is derived from an EMBL/GenBank/DDBJ whole genome shotgun (WGS) entry which is preliminary data.</text>
</comment>
<keyword evidence="3 6" id="KW-0349">Heme</keyword>
<protein>
    <submittedName>
        <fullName evidence="9">Cytochrome P450</fullName>
    </submittedName>
</protein>
<dbReference type="PANTHER" id="PTHR24305:SF190">
    <property type="entry name" value="P450, PUTATIVE (EUROFUNG)-RELATED"/>
    <property type="match status" value="1"/>
</dbReference>
<evidence type="ECO:0000256" key="3">
    <source>
        <dbReference type="ARBA" id="ARBA00022617"/>
    </source>
</evidence>
<evidence type="ECO:0000313" key="9">
    <source>
        <dbReference type="EMBL" id="KAH7303302.1"/>
    </source>
</evidence>
<evidence type="ECO:0000256" key="4">
    <source>
        <dbReference type="ARBA" id="ARBA00022723"/>
    </source>
</evidence>
<keyword evidence="8" id="KW-0472">Membrane</keyword>
<dbReference type="InterPro" id="IPR017972">
    <property type="entry name" value="Cyt_P450_CS"/>
</dbReference>
<dbReference type="PRINTS" id="PR00385">
    <property type="entry name" value="P450"/>
</dbReference>
<dbReference type="InterPro" id="IPR002401">
    <property type="entry name" value="Cyt_P450_E_grp-I"/>
</dbReference>
<comment type="cofactor">
    <cofactor evidence="1 6">
        <name>heme</name>
        <dbReference type="ChEBI" id="CHEBI:30413"/>
    </cofactor>
</comment>
<keyword evidence="4 6" id="KW-0479">Metal-binding</keyword>
<dbReference type="PRINTS" id="PR00463">
    <property type="entry name" value="EP450I"/>
</dbReference>
<dbReference type="OrthoDB" id="3934656at2759"/>
<keyword evidence="7" id="KW-0503">Monooxygenase</keyword>
<dbReference type="InterPro" id="IPR001128">
    <property type="entry name" value="Cyt_P450"/>
</dbReference>
<dbReference type="GO" id="GO:0005506">
    <property type="term" value="F:iron ion binding"/>
    <property type="evidence" value="ECO:0007669"/>
    <property type="project" value="InterPro"/>
</dbReference>